<dbReference type="OMA" id="TIPYNWM"/>
<sequence length="468" mass="52749">MVSSSRMCLPKIPYYRFLVMMVAFFCLMSIFSNYTIMNFAFICMKNDMQGAVQGENGTLQSIYDYTSTEKAQLIWAVAIGTIIGTIPYNWMYVRYGAKNVFLSAGIISLIATSCTPFAAANNYILLLVIRLIQGIAYAADFAVIGIICVKWAPHDEVAFFVSVLTVFSPFATVITTAVTGFLCTSSFGWRSSFYVHSVAGAMIPYPIQASHPKNSPIFRRENRRHILNRRDNFFDFSIEKLKIFRQIPYWKMVTNSALVCTWFNAFMDLSMSIMIITYSPIYFNTVLEFPIEQTAFIIGVTNFAQLPFKFGAAFISDRITSINPKAKMLIFNTISCGIVSILFGGLGFISKDQKWVAMFLLIAVNCLMSTNCAGFYQCGRHVSQQFADVVIAAIQFCKCLALFFVPAIVAATVTDESDRYQWSHAFLVMSGLLLVANFSAYFFFTDQPAEFTKTNEPQEFQSMKDEKL</sequence>
<keyword evidence="2" id="KW-1133">Transmembrane helix</keyword>
<dbReference type="GO" id="GO:0016020">
    <property type="term" value="C:membrane"/>
    <property type="evidence" value="ECO:0007669"/>
    <property type="project" value="UniProtKB-SubCell"/>
</dbReference>
<feature type="transmembrane region" description="Helical" evidence="2">
    <location>
        <begin position="131"/>
        <end position="152"/>
    </location>
</feature>
<dbReference type="GO" id="GO:0022857">
    <property type="term" value="F:transmembrane transporter activity"/>
    <property type="evidence" value="ECO:0007669"/>
    <property type="project" value="InterPro"/>
</dbReference>
<dbReference type="KEGG" id="cbr:CBG_17895"/>
<feature type="domain" description="Major facilitator superfamily (MFS) profile" evidence="3">
    <location>
        <begin position="18"/>
        <end position="448"/>
    </location>
</feature>
<evidence type="ECO:0000256" key="1">
    <source>
        <dbReference type="ARBA" id="ARBA00004141"/>
    </source>
</evidence>
<keyword evidence="5" id="KW-1185">Reference proteome</keyword>
<dbReference type="SUPFAM" id="SSF103473">
    <property type="entry name" value="MFS general substrate transporter"/>
    <property type="match status" value="1"/>
</dbReference>
<feature type="transmembrane region" description="Helical" evidence="2">
    <location>
        <begin position="73"/>
        <end position="93"/>
    </location>
</feature>
<evidence type="ECO:0000313" key="4">
    <source>
        <dbReference type="EMBL" id="CAP35437.1"/>
    </source>
</evidence>
<feature type="transmembrane region" description="Helical" evidence="2">
    <location>
        <begin position="158"/>
        <end position="183"/>
    </location>
</feature>
<feature type="transmembrane region" description="Helical" evidence="2">
    <location>
        <begin position="296"/>
        <end position="316"/>
    </location>
</feature>
<protein>
    <submittedName>
        <fullName evidence="4">Protein CBG17895</fullName>
    </submittedName>
</protein>
<dbReference type="InterPro" id="IPR036259">
    <property type="entry name" value="MFS_trans_sf"/>
</dbReference>
<dbReference type="InterPro" id="IPR020846">
    <property type="entry name" value="MFS_dom"/>
</dbReference>
<dbReference type="eggNOG" id="KOG2532">
    <property type="taxonomic scope" value="Eukaryota"/>
</dbReference>
<keyword evidence="2" id="KW-0472">Membrane</keyword>
<dbReference type="PROSITE" id="PS50850">
    <property type="entry name" value="MFS"/>
    <property type="match status" value="1"/>
</dbReference>
<dbReference type="Pfam" id="PF07690">
    <property type="entry name" value="MFS_1"/>
    <property type="match status" value="1"/>
</dbReference>
<name>A8XS18_CAEBR</name>
<evidence type="ECO:0000313" key="5">
    <source>
        <dbReference type="Proteomes" id="UP000008549"/>
    </source>
</evidence>
<feature type="transmembrane region" description="Helical" evidence="2">
    <location>
        <begin position="252"/>
        <end position="276"/>
    </location>
</feature>
<dbReference type="EMBL" id="HE601413">
    <property type="protein sequence ID" value="CAP35437.1"/>
    <property type="molecule type" value="Genomic_DNA"/>
</dbReference>
<dbReference type="PANTHER" id="PTHR45757">
    <property type="entry name" value="PROTEIN CBG23364-RELATED"/>
    <property type="match status" value="1"/>
</dbReference>
<dbReference type="RefSeq" id="XP_002647706.1">
    <property type="nucleotide sequence ID" value="XM_002647660.1"/>
</dbReference>
<organism evidence="4 5">
    <name type="scientific">Caenorhabditis briggsae</name>
    <dbReference type="NCBI Taxonomy" id="6238"/>
    <lineage>
        <taxon>Eukaryota</taxon>
        <taxon>Metazoa</taxon>
        <taxon>Ecdysozoa</taxon>
        <taxon>Nematoda</taxon>
        <taxon>Chromadorea</taxon>
        <taxon>Rhabditida</taxon>
        <taxon>Rhabditina</taxon>
        <taxon>Rhabditomorpha</taxon>
        <taxon>Rhabditoidea</taxon>
        <taxon>Rhabditidae</taxon>
        <taxon>Peloderinae</taxon>
        <taxon>Caenorhabditis</taxon>
    </lineage>
</organism>
<feature type="transmembrane region" description="Helical" evidence="2">
    <location>
        <begin position="425"/>
        <end position="444"/>
    </location>
</feature>
<accession>A8XS18</accession>
<dbReference type="CTD" id="8589704"/>
<reference evidence="4 5" key="2">
    <citation type="journal article" date="2011" name="PLoS Genet.">
        <title>Caenorhabditis briggsae recombinant inbred line genotypes reveal inter-strain incompatibility and the evolution of recombination.</title>
        <authorList>
            <person name="Ross J.A."/>
            <person name="Koboldt D.C."/>
            <person name="Staisch J.E."/>
            <person name="Chamberlin H.M."/>
            <person name="Gupta B.P."/>
            <person name="Miller R.D."/>
            <person name="Baird S.E."/>
            <person name="Haag E.S."/>
        </authorList>
    </citation>
    <scope>NUCLEOTIDE SEQUENCE [LARGE SCALE GENOMIC DNA]</scope>
    <source>
        <strain evidence="4 5">AF16</strain>
    </source>
</reference>
<dbReference type="PANTHER" id="PTHR45757:SF22">
    <property type="entry name" value="MAJOR FACILITATOR SUPERFAMILY (MFS) PROFILE DOMAIN-CONTAINING PROTEIN"/>
    <property type="match status" value="1"/>
</dbReference>
<feature type="transmembrane region" description="Helical" evidence="2">
    <location>
        <begin position="355"/>
        <end position="377"/>
    </location>
</feature>
<dbReference type="HOGENOM" id="CLU_001265_5_3_1"/>
<reference evidence="4 5" key="1">
    <citation type="journal article" date="2003" name="PLoS Biol.">
        <title>The genome sequence of Caenorhabditis briggsae: a platform for comparative genomics.</title>
        <authorList>
            <person name="Stein L.D."/>
            <person name="Bao Z."/>
            <person name="Blasiar D."/>
            <person name="Blumenthal T."/>
            <person name="Brent M.R."/>
            <person name="Chen N."/>
            <person name="Chinwalla A."/>
            <person name="Clarke L."/>
            <person name="Clee C."/>
            <person name="Coghlan A."/>
            <person name="Coulson A."/>
            <person name="D'Eustachio P."/>
            <person name="Fitch D.H."/>
            <person name="Fulton L.A."/>
            <person name="Fulton R.E."/>
            <person name="Griffiths-Jones S."/>
            <person name="Harris T.W."/>
            <person name="Hillier L.W."/>
            <person name="Kamath R."/>
            <person name="Kuwabara P.E."/>
            <person name="Mardis E.R."/>
            <person name="Marra M.A."/>
            <person name="Miner T.L."/>
            <person name="Minx P."/>
            <person name="Mullikin J.C."/>
            <person name="Plumb R.W."/>
            <person name="Rogers J."/>
            <person name="Schein J.E."/>
            <person name="Sohrmann M."/>
            <person name="Spieth J."/>
            <person name="Stajich J.E."/>
            <person name="Wei C."/>
            <person name="Willey D."/>
            <person name="Wilson R.K."/>
            <person name="Durbin R."/>
            <person name="Waterston R.H."/>
        </authorList>
    </citation>
    <scope>NUCLEOTIDE SEQUENCE [LARGE SCALE GENOMIC DNA]</scope>
    <source>
        <strain evidence="4 5">AF16</strain>
    </source>
</reference>
<dbReference type="GeneID" id="8589704"/>
<feature type="transmembrane region" description="Helical" evidence="2">
    <location>
        <begin position="328"/>
        <end position="349"/>
    </location>
</feature>
<evidence type="ECO:0000313" key="6">
    <source>
        <dbReference type="WormBase" id="CBG17895"/>
    </source>
</evidence>
<dbReference type="AlphaFoldDB" id="A8XS18"/>
<feature type="transmembrane region" description="Helical" evidence="2">
    <location>
        <begin position="14"/>
        <end position="36"/>
    </location>
</feature>
<dbReference type="InterPro" id="IPR011701">
    <property type="entry name" value="MFS"/>
</dbReference>
<keyword evidence="2" id="KW-0812">Transmembrane</keyword>
<dbReference type="InParanoid" id="A8XS18"/>
<feature type="transmembrane region" description="Helical" evidence="2">
    <location>
        <begin position="99"/>
        <end position="119"/>
    </location>
</feature>
<evidence type="ECO:0000256" key="2">
    <source>
        <dbReference type="SAM" id="Phobius"/>
    </source>
</evidence>
<dbReference type="Proteomes" id="UP000008549">
    <property type="component" value="Unassembled WGS sequence"/>
</dbReference>
<dbReference type="FunCoup" id="A8XS18">
    <property type="interactions" value="15"/>
</dbReference>
<dbReference type="Gene3D" id="1.20.1250.20">
    <property type="entry name" value="MFS general substrate transporter like domains"/>
    <property type="match status" value="2"/>
</dbReference>
<dbReference type="WormBase" id="CBG17895">
    <property type="protein sequence ID" value="CBP43934"/>
    <property type="gene ID" value="WBGene00037407"/>
</dbReference>
<proteinExistence type="predicted"/>
<comment type="subcellular location">
    <subcellularLocation>
        <location evidence="1">Membrane</location>
        <topology evidence="1">Multi-pass membrane protein</topology>
    </subcellularLocation>
</comment>
<gene>
    <name evidence="4 6" type="ORF">CBG17895</name>
    <name evidence="4" type="ORF">CBG_17895</name>
</gene>
<feature type="transmembrane region" description="Helical" evidence="2">
    <location>
        <begin position="389"/>
        <end position="413"/>
    </location>
</feature>
<evidence type="ECO:0000259" key="3">
    <source>
        <dbReference type="PROSITE" id="PS50850"/>
    </source>
</evidence>
<dbReference type="STRING" id="6238.A8XS18"/>